<keyword evidence="1" id="KW-0812">Transmembrane</keyword>
<dbReference type="RefSeq" id="WP_283406216.1">
    <property type="nucleotide sequence ID" value="NZ_FXUI01000005.1"/>
</dbReference>
<evidence type="ECO:0000259" key="2">
    <source>
        <dbReference type="Pfam" id="PF00487"/>
    </source>
</evidence>
<feature type="domain" description="Fatty acid desaturase" evidence="2">
    <location>
        <begin position="78"/>
        <end position="337"/>
    </location>
</feature>
<dbReference type="Proteomes" id="UP001157910">
    <property type="component" value="Unassembled WGS sequence"/>
</dbReference>
<gene>
    <name evidence="3" type="ORF">SAMN06296065_105264</name>
</gene>
<evidence type="ECO:0000256" key="1">
    <source>
        <dbReference type="SAM" id="Phobius"/>
    </source>
</evidence>
<evidence type="ECO:0000313" key="3">
    <source>
        <dbReference type="EMBL" id="SMP70172.1"/>
    </source>
</evidence>
<dbReference type="PANTHER" id="PTHR19353:SF19">
    <property type="entry name" value="DELTA(5) FATTY ACID DESATURASE C-RELATED"/>
    <property type="match status" value="1"/>
</dbReference>
<feature type="transmembrane region" description="Helical" evidence="1">
    <location>
        <begin position="219"/>
        <end position="238"/>
    </location>
</feature>
<dbReference type="PANTHER" id="PTHR19353">
    <property type="entry name" value="FATTY ACID DESATURASE 2"/>
    <property type="match status" value="1"/>
</dbReference>
<feature type="transmembrane region" description="Helical" evidence="1">
    <location>
        <begin position="164"/>
        <end position="190"/>
    </location>
</feature>
<keyword evidence="1" id="KW-1133">Transmembrane helix</keyword>
<comment type="caution">
    <text evidence="3">The sequence shown here is derived from an EMBL/GenBank/DDBJ whole genome shotgun (WGS) entry which is preliminary data.</text>
</comment>
<accession>A0ABY1QIK9</accession>
<keyword evidence="1" id="KW-0472">Membrane</keyword>
<reference evidence="3 4" key="1">
    <citation type="submission" date="2017-05" db="EMBL/GenBank/DDBJ databases">
        <authorList>
            <person name="Varghese N."/>
            <person name="Submissions S."/>
        </authorList>
    </citation>
    <scope>NUCLEOTIDE SEQUENCE [LARGE SCALE GENOMIC DNA]</scope>
    <source>
        <strain evidence="3 4">SM16</strain>
    </source>
</reference>
<feature type="transmembrane region" description="Helical" evidence="1">
    <location>
        <begin position="244"/>
        <end position="262"/>
    </location>
</feature>
<proteinExistence type="predicted"/>
<organism evidence="3 4">
    <name type="scientific">Novosphingobium panipatense</name>
    <dbReference type="NCBI Taxonomy" id="428991"/>
    <lineage>
        <taxon>Bacteria</taxon>
        <taxon>Pseudomonadati</taxon>
        <taxon>Pseudomonadota</taxon>
        <taxon>Alphaproteobacteria</taxon>
        <taxon>Sphingomonadales</taxon>
        <taxon>Sphingomonadaceae</taxon>
        <taxon>Novosphingobium</taxon>
    </lineage>
</organism>
<dbReference type="InterPro" id="IPR005804">
    <property type="entry name" value="FA_desaturase_dom"/>
</dbReference>
<evidence type="ECO:0000313" key="4">
    <source>
        <dbReference type="Proteomes" id="UP001157910"/>
    </source>
</evidence>
<feature type="transmembrane region" description="Helical" evidence="1">
    <location>
        <begin position="79"/>
        <end position="101"/>
    </location>
</feature>
<protein>
    <submittedName>
        <fullName evidence="3">Fatty acid desaturase</fullName>
    </submittedName>
</protein>
<keyword evidence="4" id="KW-1185">Reference proteome</keyword>
<sequence>MNAHKTIELPTALLRDSAQGSTWHSQIPDDKAMLRAAVELTRDIAVARPGIYWPDMIASALLGYAALAAAILVDNTAAAVLLGVVSSLALYRALLFIHELTHMHKDALPGFRFGWNLLVGIPMLIPSFMYEGVHTQHHARTRYGTIEDPEYLPLALMKPWSLPVFALTAILLPPALLIRSAILVPLGLLIPPLRTLVWERASALAINPQYRRRKPEGDFARMVFWQELGCSAWAIGILAASFAWGWRPLAIALGVVALTALLNQVRTLVAHLWENDGEAMTVTAQYLDSVNVPPPGFFAAMWAPVGLRYHALHHLLPSMPYHSLAEAHRRLMGHLAPGSTYGRASYSGLAPLLARLARSTMTAGRRR</sequence>
<dbReference type="InterPro" id="IPR012171">
    <property type="entry name" value="Fatty_acid_desaturase"/>
</dbReference>
<dbReference type="Pfam" id="PF00487">
    <property type="entry name" value="FA_desaturase"/>
    <property type="match status" value="1"/>
</dbReference>
<feature type="transmembrane region" description="Helical" evidence="1">
    <location>
        <begin position="51"/>
        <end position="73"/>
    </location>
</feature>
<name>A0ABY1QIK9_9SPHN</name>
<dbReference type="EMBL" id="FXUI01000005">
    <property type="protein sequence ID" value="SMP70172.1"/>
    <property type="molecule type" value="Genomic_DNA"/>
</dbReference>
<feature type="transmembrane region" description="Helical" evidence="1">
    <location>
        <begin position="113"/>
        <end position="130"/>
    </location>
</feature>